<dbReference type="InParanoid" id="A0A2P6NYL8"/>
<accession>A0A2P6NYL8</accession>
<dbReference type="SUPFAM" id="SSF55874">
    <property type="entry name" value="ATPase domain of HSP90 chaperone/DNA topoisomerase II/histidine kinase"/>
    <property type="match status" value="1"/>
</dbReference>
<protein>
    <submittedName>
        <fullName evidence="7">Multi-sensor hybrid histidine kinase</fullName>
    </submittedName>
</protein>
<dbReference type="Gene3D" id="1.10.287.130">
    <property type="match status" value="1"/>
</dbReference>
<dbReference type="FunFam" id="3.30.565.10:FF:000010">
    <property type="entry name" value="Sensor histidine kinase RcsC"/>
    <property type="match status" value="1"/>
</dbReference>
<keyword evidence="8" id="KW-1185">Reference proteome</keyword>
<feature type="domain" description="Response regulatory" evidence="6">
    <location>
        <begin position="811"/>
        <end position="927"/>
    </location>
</feature>
<dbReference type="InterPro" id="IPR003661">
    <property type="entry name" value="HisK_dim/P_dom"/>
</dbReference>
<evidence type="ECO:0000256" key="2">
    <source>
        <dbReference type="ARBA" id="ARBA00023012"/>
    </source>
</evidence>
<evidence type="ECO:0000259" key="5">
    <source>
        <dbReference type="PROSITE" id="PS50109"/>
    </source>
</evidence>
<dbReference type="CDD" id="cd17546">
    <property type="entry name" value="REC_hyHK_CKI1_RcsC-like"/>
    <property type="match status" value="1"/>
</dbReference>
<organism evidence="7 8">
    <name type="scientific">Planoprotostelium fungivorum</name>
    <dbReference type="NCBI Taxonomy" id="1890364"/>
    <lineage>
        <taxon>Eukaryota</taxon>
        <taxon>Amoebozoa</taxon>
        <taxon>Evosea</taxon>
        <taxon>Variosea</taxon>
        <taxon>Cavosteliida</taxon>
        <taxon>Cavosteliaceae</taxon>
        <taxon>Planoprotostelium</taxon>
    </lineage>
</organism>
<dbReference type="PANTHER" id="PTHR45339">
    <property type="entry name" value="HYBRID SIGNAL TRANSDUCTION HISTIDINE KINASE J"/>
    <property type="match status" value="1"/>
</dbReference>
<dbReference type="PRINTS" id="PR00344">
    <property type="entry name" value="BCTRLSENSOR"/>
</dbReference>
<evidence type="ECO:0000256" key="3">
    <source>
        <dbReference type="PROSITE-ProRule" id="PRU00169"/>
    </source>
</evidence>
<evidence type="ECO:0000313" key="7">
    <source>
        <dbReference type="EMBL" id="PRP89050.1"/>
    </source>
</evidence>
<evidence type="ECO:0000256" key="4">
    <source>
        <dbReference type="SAM" id="Coils"/>
    </source>
</evidence>
<dbReference type="EMBL" id="MDYQ01000006">
    <property type="protein sequence ID" value="PRP89050.1"/>
    <property type="molecule type" value="Genomic_DNA"/>
</dbReference>
<keyword evidence="4" id="KW-0175">Coiled coil</keyword>
<proteinExistence type="predicted"/>
<evidence type="ECO:0000256" key="1">
    <source>
        <dbReference type="ARBA" id="ARBA00022553"/>
    </source>
</evidence>
<dbReference type="SMART" id="SM00448">
    <property type="entry name" value="REC"/>
    <property type="match status" value="1"/>
</dbReference>
<dbReference type="InterPro" id="IPR001789">
    <property type="entry name" value="Sig_transdc_resp-reg_receiver"/>
</dbReference>
<dbReference type="InterPro" id="IPR004358">
    <property type="entry name" value="Sig_transdc_His_kin-like_C"/>
</dbReference>
<dbReference type="AlphaFoldDB" id="A0A2P6NYL8"/>
<dbReference type="GO" id="GO:0000155">
    <property type="term" value="F:phosphorelay sensor kinase activity"/>
    <property type="evidence" value="ECO:0007669"/>
    <property type="project" value="InterPro"/>
</dbReference>
<name>A0A2P6NYL8_9EUKA</name>
<comment type="caution">
    <text evidence="7">The sequence shown here is derived from an EMBL/GenBank/DDBJ whole genome shotgun (WGS) entry which is preliminary data.</text>
</comment>
<dbReference type="InterPro" id="IPR011006">
    <property type="entry name" value="CheY-like_superfamily"/>
</dbReference>
<dbReference type="Gene3D" id="3.40.50.2300">
    <property type="match status" value="1"/>
</dbReference>
<keyword evidence="2" id="KW-0902">Two-component regulatory system</keyword>
<reference evidence="7 8" key="1">
    <citation type="journal article" date="2018" name="Genome Biol. Evol.">
        <title>Multiple Roots of Fruiting Body Formation in Amoebozoa.</title>
        <authorList>
            <person name="Hillmann F."/>
            <person name="Forbes G."/>
            <person name="Novohradska S."/>
            <person name="Ferling I."/>
            <person name="Riege K."/>
            <person name="Groth M."/>
            <person name="Westermann M."/>
            <person name="Marz M."/>
            <person name="Spaller T."/>
            <person name="Winckler T."/>
            <person name="Schaap P."/>
            <person name="Glockner G."/>
        </authorList>
    </citation>
    <scope>NUCLEOTIDE SEQUENCE [LARGE SCALE GENOMIC DNA]</scope>
    <source>
        <strain evidence="7 8">Jena</strain>
    </source>
</reference>
<feature type="coiled-coil region" evidence="4">
    <location>
        <begin position="184"/>
        <end position="218"/>
    </location>
</feature>
<dbReference type="SUPFAM" id="SSF47384">
    <property type="entry name" value="Homodimeric domain of signal transducing histidine kinase"/>
    <property type="match status" value="1"/>
</dbReference>
<dbReference type="SMART" id="SM00387">
    <property type="entry name" value="HATPase_c"/>
    <property type="match status" value="1"/>
</dbReference>
<dbReference type="InterPro" id="IPR003594">
    <property type="entry name" value="HATPase_dom"/>
</dbReference>
<evidence type="ECO:0000313" key="8">
    <source>
        <dbReference type="Proteomes" id="UP000241769"/>
    </source>
</evidence>
<dbReference type="SUPFAM" id="SSF52172">
    <property type="entry name" value="CheY-like"/>
    <property type="match status" value="1"/>
</dbReference>
<dbReference type="OrthoDB" id="18630at2759"/>
<dbReference type="STRING" id="1890364.A0A2P6NYL8"/>
<dbReference type="Gene3D" id="3.30.565.10">
    <property type="entry name" value="Histidine kinase-like ATPase, C-terminal domain"/>
    <property type="match status" value="1"/>
</dbReference>
<dbReference type="InterPro" id="IPR005467">
    <property type="entry name" value="His_kinase_dom"/>
</dbReference>
<keyword evidence="7" id="KW-0418">Kinase</keyword>
<dbReference type="Pfam" id="PF02518">
    <property type="entry name" value="HATPase_c"/>
    <property type="match status" value="1"/>
</dbReference>
<gene>
    <name evidence="7" type="ORF">PROFUN_02328</name>
</gene>
<dbReference type="PROSITE" id="PS50110">
    <property type="entry name" value="RESPONSE_REGULATORY"/>
    <property type="match status" value="1"/>
</dbReference>
<evidence type="ECO:0000259" key="6">
    <source>
        <dbReference type="PROSITE" id="PS50110"/>
    </source>
</evidence>
<dbReference type="CDD" id="cd16922">
    <property type="entry name" value="HATPase_EvgS-ArcB-TorS-like"/>
    <property type="match status" value="1"/>
</dbReference>
<feature type="domain" description="Histidine kinase" evidence="5">
    <location>
        <begin position="360"/>
        <end position="604"/>
    </location>
</feature>
<dbReference type="SMART" id="SM00388">
    <property type="entry name" value="HisKA"/>
    <property type="match status" value="1"/>
</dbReference>
<dbReference type="Pfam" id="PF00072">
    <property type="entry name" value="Response_reg"/>
    <property type="match status" value="1"/>
</dbReference>
<dbReference type="CDD" id="cd00082">
    <property type="entry name" value="HisKA"/>
    <property type="match status" value="1"/>
</dbReference>
<feature type="modified residue" description="4-aspartylphosphate" evidence="3">
    <location>
        <position position="861"/>
    </location>
</feature>
<dbReference type="PROSITE" id="PS50109">
    <property type="entry name" value="HIS_KIN"/>
    <property type="match status" value="1"/>
</dbReference>
<dbReference type="Proteomes" id="UP000241769">
    <property type="component" value="Unassembled WGS sequence"/>
</dbReference>
<sequence length="952" mass="106757">MRQRFPSLNDNDKTEQLQGLLKTENKSILAAITEAAVSLSPIVTTAYAKEEFIELEVSGFENGLSIILLRTKVEFEQPNKKRRLTIESRDSLTATPEISQKSNIVHANASFLEWVHSSAEDIIGKAIQDVLSMGTQWDQVSKQLDQMTIGSRRTDECQVKLSHSPDFRLAEISSVYIGPSPDKKKMYMQTMEDVQKKRTGLEQQILEKEEAANQMLDRLGILANFLDERSPVMMGTLEVNQEEESMHFVTFNQAAAEYFKSSGSISLDPPATKVWMSNLSRSQQLHGPVTFEVENDDKTLCCCGVHVSGNRFSIIAQDITQRKEVELRLLKLSEELENEIRSRTKQLEGALDVKSRFLATMSHEMRTPLFGVMGTLNVLNELKLDPQYQEMIRVGQICGEQLLVLINDILDFSRLQENKMEIENYPFSVQQAIQDSLEVVAVEAHKKGLDLIYDIFNRIPLQINDEHRDPNPPPLTDEWTPDSVVGDAARVRQVLVNLLSNSIKFSEKGQVIVRCKIVPKSSGSKLQTVEFSVEDSGIGISGDAKVHLFQPFYQVDDSATRKYGGTGLGLPISKKLCELMGGQLKYVTVEGRGTLFTFTLASVDVHKFDIPRPAFLKMARKGRVIVSDASVPSCRAIRNMLEWWGFEVVELPTRDEVLQCLLSLGEAMSSEPNTPTYKLLIIDYKNLTLETSSRESTMASSILNATALASTTRLTMSAFHRSCPSFARQKLATEDIMMSVANHIGIQTLILSTPRVTVPDGYKTIKKPLKMRSMYKMVCYVLGMTSTEILRMGSKETLVIRPKSPSFTPLRILVAEDNPLNQKVIRRLLSSMGFRDCEIVSNGQLALEAVTRGRYDVILMDVMMPIMGGIESTERIRALPHEQPIIIGLTADACDENEEKCRGAGMDDFLTKPVQQAKLQKILQDCALSVVHKHNAKEDVTNPVKNNRPHLM</sequence>
<keyword evidence="7" id="KW-0808">Transferase</keyword>
<dbReference type="PANTHER" id="PTHR45339:SF1">
    <property type="entry name" value="HYBRID SIGNAL TRANSDUCTION HISTIDINE KINASE J"/>
    <property type="match status" value="1"/>
</dbReference>
<keyword evidence="1 3" id="KW-0597">Phosphoprotein</keyword>
<dbReference type="InterPro" id="IPR036890">
    <property type="entry name" value="HATPase_C_sf"/>
</dbReference>
<dbReference type="InterPro" id="IPR036097">
    <property type="entry name" value="HisK_dim/P_sf"/>
</dbReference>
<dbReference type="Pfam" id="PF00512">
    <property type="entry name" value="HisKA"/>
    <property type="match status" value="1"/>
</dbReference>